<gene>
    <name evidence="2" type="ORF">EAS64_13945</name>
</gene>
<evidence type="ECO:0000313" key="2">
    <source>
        <dbReference type="EMBL" id="TVZ05608.1"/>
    </source>
</evidence>
<protein>
    <submittedName>
        <fullName evidence="2">DUF1679 domain-containing protein</fullName>
    </submittedName>
</protein>
<dbReference type="Proteomes" id="UP000460272">
    <property type="component" value="Unassembled WGS sequence"/>
</dbReference>
<sequence>MTAVRWHADRCAGRPHCRGALPMPSRPPLIADPDRVTPEWLTHVLRHAGAIGAATRVSSFGASPIGTGQVGANVRYALSYDRAGPKAPATVVCKFSSRDEASKAAGVAALTYETEVAFYRDLARTVDISRPHCHFAEVRSGTADVVLVMEDIAPAEQGDQIAGCTVRQASLAVEEAARLHGPRWGDPTLEELPWLDRGDTSAAIAAMLGVIWEPFVERYRAALNPVTLEAGPQVAALVPELLASGSGPRTPVHSDYRLDNMLFAAGTVDRPLTVVDWQTVRLGVGPSDVAYFLGSAFEPERRRSCERALLARYHRLLVEDYGVGGYPFDRCWRDYVRSSYGSLLMAVFASMMVGRTDRGDAMFMAMANRSAQMAADLDAPAALKRD</sequence>
<dbReference type="SUPFAM" id="SSF56112">
    <property type="entry name" value="Protein kinase-like (PK-like)"/>
    <property type="match status" value="1"/>
</dbReference>
<dbReference type="Pfam" id="PF01636">
    <property type="entry name" value="APH"/>
    <property type="match status" value="1"/>
</dbReference>
<organism evidence="2 3">
    <name type="scientific">Trebonia kvetii</name>
    <dbReference type="NCBI Taxonomy" id="2480626"/>
    <lineage>
        <taxon>Bacteria</taxon>
        <taxon>Bacillati</taxon>
        <taxon>Actinomycetota</taxon>
        <taxon>Actinomycetes</taxon>
        <taxon>Streptosporangiales</taxon>
        <taxon>Treboniaceae</taxon>
        <taxon>Trebonia</taxon>
    </lineage>
</organism>
<dbReference type="InterPro" id="IPR002575">
    <property type="entry name" value="Aminoglycoside_PTrfase"/>
</dbReference>
<reference evidence="2 3" key="1">
    <citation type="submission" date="2018-11" db="EMBL/GenBank/DDBJ databases">
        <title>Trebonia kvetii gen.nov., sp.nov., a novel acidophilic actinobacterium, and proposal of the new actinobacterial family Treboniaceae fam. nov.</title>
        <authorList>
            <person name="Rapoport D."/>
            <person name="Sagova-Mareckova M."/>
            <person name="Sedlacek I."/>
            <person name="Provaznik J."/>
            <person name="Kralova S."/>
            <person name="Pavlinic D."/>
            <person name="Benes V."/>
            <person name="Kopecky J."/>
        </authorList>
    </citation>
    <scope>NUCLEOTIDE SEQUENCE [LARGE SCALE GENOMIC DNA]</scope>
    <source>
        <strain evidence="2 3">15Tr583</strain>
    </source>
</reference>
<dbReference type="PANTHER" id="PTHR23020:SF41">
    <property type="entry name" value="AMINOGLYCOSIDE PHOSPHOTRANSFERASE DOMAIN-CONTAINING PROTEIN"/>
    <property type="match status" value="1"/>
</dbReference>
<dbReference type="OrthoDB" id="115252at2"/>
<dbReference type="InterPro" id="IPR011009">
    <property type="entry name" value="Kinase-like_dom_sf"/>
</dbReference>
<feature type="domain" description="Aminoglycoside phosphotransferase" evidence="1">
    <location>
        <begin position="107"/>
        <end position="319"/>
    </location>
</feature>
<dbReference type="Gene3D" id="3.90.1200.10">
    <property type="match status" value="1"/>
</dbReference>
<dbReference type="EMBL" id="RPFW01000002">
    <property type="protein sequence ID" value="TVZ05608.1"/>
    <property type="molecule type" value="Genomic_DNA"/>
</dbReference>
<evidence type="ECO:0000313" key="3">
    <source>
        <dbReference type="Proteomes" id="UP000460272"/>
    </source>
</evidence>
<keyword evidence="3" id="KW-1185">Reference proteome</keyword>
<dbReference type="AlphaFoldDB" id="A0A6P2C351"/>
<proteinExistence type="predicted"/>
<accession>A0A6P2C351</accession>
<dbReference type="InterPro" id="IPR052961">
    <property type="entry name" value="Oxido-Kinase-like_Enzymes"/>
</dbReference>
<dbReference type="PANTHER" id="PTHR23020">
    <property type="entry name" value="UNCHARACTERIZED NUCLEAR HORMONE RECEPTOR-RELATED"/>
    <property type="match status" value="1"/>
</dbReference>
<name>A0A6P2C351_9ACTN</name>
<evidence type="ECO:0000259" key="1">
    <source>
        <dbReference type="Pfam" id="PF01636"/>
    </source>
</evidence>
<comment type="caution">
    <text evidence="2">The sequence shown here is derived from an EMBL/GenBank/DDBJ whole genome shotgun (WGS) entry which is preliminary data.</text>
</comment>